<dbReference type="Gene3D" id="3.30.230.10">
    <property type="match status" value="1"/>
</dbReference>
<dbReference type="HOGENOM" id="CLU_004131_0_2_1"/>
<dbReference type="SUPFAM" id="SSF118116">
    <property type="entry name" value="DNA mismatch repair protein MutL"/>
    <property type="match status" value="1"/>
</dbReference>
<comment type="similarity">
    <text evidence="1">Belongs to the DNA mismatch repair MutL/HexB family.</text>
</comment>
<dbReference type="InterPro" id="IPR013507">
    <property type="entry name" value="DNA_mismatch_S5_2-like"/>
</dbReference>
<dbReference type="InterPro" id="IPR014762">
    <property type="entry name" value="DNA_mismatch_repair_CS"/>
</dbReference>
<dbReference type="Proteomes" id="UP000026915">
    <property type="component" value="Chromosome 1"/>
</dbReference>
<dbReference type="FunFam" id="3.30.1370.100:FF:000001">
    <property type="entry name" value="Mismatch repair endonuclease pms1, putative"/>
    <property type="match status" value="1"/>
</dbReference>
<name>A0A061DYD9_THECC</name>
<dbReference type="GO" id="GO:0006298">
    <property type="term" value="P:mismatch repair"/>
    <property type="evidence" value="ECO:0007669"/>
    <property type="project" value="InterPro"/>
</dbReference>
<dbReference type="Gene3D" id="3.30.1540.20">
    <property type="entry name" value="MutL, C-terminal domain, dimerisation subdomain"/>
    <property type="match status" value="1"/>
</dbReference>
<dbReference type="GO" id="GO:0005524">
    <property type="term" value="F:ATP binding"/>
    <property type="evidence" value="ECO:0007669"/>
    <property type="project" value="InterPro"/>
</dbReference>
<dbReference type="InterPro" id="IPR042121">
    <property type="entry name" value="MutL_C_regsub"/>
</dbReference>
<evidence type="ECO:0000256" key="2">
    <source>
        <dbReference type="ARBA" id="ARBA00022763"/>
    </source>
</evidence>
<dbReference type="Gene3D" id="3.30.1370.100">
    <property type="entry name" value="MutL, C-terminal domain, regulatory subdomain"/>
    <property type="match status" value="1"/>
</dbReference>
<evidence type="ECO:0000313" key="6">
    <source>
        <dbReference type="EMBL" id="EOX95043.1"/>
    </source>
</evidence>
<dbReference type="Pfam" id="PF01119">
    <property type="entry name" value="DNA_mis_repair"/>
    <property type="match status" value="1"/>
</dbReference>
<dbReference type="SMART" id="SM01340">
    <property type="entry name" value="DNA_mis_repair"/>
    <property type="match status" value="1"/>
</dbReference>
<dbReference type="GO" id="GO:0030983">
    <property type="term" value="F:mismatched DNA binding"/>
    <property type="evidence" value="ECO:0007669"/>
    <property type="project" value="InterPro"/>
</dbReference>
<keyword evidence="7" id="KW-1185">Reference proteome</keyword>
<reference evidence="6 7" key="1">
    <citation type="journal article" date="2013" name="Genome Biol.">
        <title>The genome sequence of the most widely cultivated cacao type and its use to identify candidate genes regulating pod color.</title>
        <authorList>
            <person name="Motamayor J.C."/>
            <person name="Mockaitis K."/>
            <person name="Schmutz J."/>
            <person name="Haiminen N."/>
            <person name="Iii D.L."/>
            <person name="Cornejo O."/>
            <person name="Findley S.D."/>
            <person name="Zheng P."/>
            <person name="Utro F."/>
            <person name="Royaert S."/>
            <person name="Saski C."/>
            <person name="Jenkins J."/>
            <person name="Podicheti R."/>
            <person name="Zhao M."/>
            <person name="Scheffler B.E."/>
            <person name="Stack J.C."/>
            <person name="Feltus F.A."/>
            <person name="Mustiga G.M."/>
            <person name="Amores F."/>
            <person name="Phillips W."/>
            <person name="Marelli J.P."/>
            <person name="May G.D."/>
            <person name="Shapiro H."/>
            <person name="Ma J."/>
            <person name="Bustamante C.D."/>
            <person name="Schnell R.J."/>
            <person name="Main D."/>
            <person name="Gilbert D."/>
            <person name="Parida L."/>
            <person name="Kuhn D.N."/>
        </authorList>
    </citation>
    <scope>NUCLEOTIDE SEQUENCE [LARGE SCALE GENOMIC DNA]</scope>
    <source>
        <strain evidence="7">cv. Matina 1-6</strain>
    </source>
</reference>
<dbReference type="PROSITE" id="PS00058">
    <property type="entry name" value="DNA_MISMATCH_REPAIR_1"/>
    <property type="match status" value="1"/>
</dbReference>
<evidence type="ECO:0000256" key="3">
    <source>
        <dbReference type="SAM" id="MobiDB-lite"/>
    </source>
</evidence>
<dbReference type="InterPro" id="IPR002099">
    <property type="entry name" value="MutL/Mlh/PMS"/>
</dbReference>
<protein>
    <submittedName>
        <fullName evidence="6">DNA mismatch repair protein, putative isoform 2</fullName>
    </submittedName>
</protein>
<feature type="domain" description="DNA mismatch repair protein S5" evidence="5">
    <location>
        <begin position="224"/>
        <end position="344"/>
    </location>
</feature>
<feature type="region of interest" description="Disordered" evidence="3">
    <location>
        <begin position="491"/>
        <end position="519"/>
    </location>
</feature>
<dbReference type="PANTHER" id="PTHR10073:SF52">
    <property type="entry name" value="MISMATCH REPAIR ENDONUCLEASE PMS2"/>
    <property type="match status" value="1"/>
</dbReference>
<dbReference type="InterPro" id="IPR036890">
    <property type="entry name" value="HATPase_C_sf"/>
</dbReference>
<dbReference type="GO" id="GO:0032300">
    <property type="term" value="C:mismatch repair complex"/>
    <property type="evidence" value="ECO:0007669"/>
    <property type="project" value="InterPro"/>
</dbReference>
<dbReference type="InterPro" id="IPR020568">
    <property type="entry name" value="Ribosomal_Su5_D2-typ_SF"/>
</dbReference>
<dbReference type="AlphaFoldDB" id="A0A061DYD9"/>
<dbReference type="GO" id="GO:0016887">
    <property type="term" value="F:ATP hydrolysis activity"/>
    <property type="evidence" value="ECO:0007669"/>
    <property type="project" value="InterPro"/>
</dbReference>
<dbReference type="FunFam" id="3.30.230.10:FF:000054">
    <property type="entry name" value="DNA mismatch repair protein PMS1"/>
    <property type="match status" value="1"/>
</dbReference>
<dbReference type="InterPro" id="IPR038973">
    <property type="entry name" value="MutL/Mlh/Pms-like"/>
</dbReference>
<feature type="region of interest" description="Disordered" evidence="3">
    <location>
        <begin position="576"/>
        <end position="602"/>
    </location>
</feature>
<dbReference type="Gramene" id="EOX95043">
    <property type="protein sequence ID" value="EOX95043"/>
    <property type="gene ID" value="TCM_004628"/>
</dbReference>
<dbReference type="CDD" id="cd03484">
    <property type="entry name" value="MutL_Trans_hPMS_2_like"/>
    <property type="match status" value="1"/>
</dbReference>
<accession>A0A061DYD9</accession>
<keyword evidence="2" id="KW-0227">DNA damage</keyword>
<dbReference type="SUPFAM" id="SSF55874">
    <property type="entry name" value="ATPase domain of HSP90 chaperone/DNA topoisomerase II/histidine kinase"/>
    <property type="match status" value="1"/>
</dbReference>
<dbReference type="SMART" id="SM00853">
    <property type="entry name" value="MutL_C"/>
    <property type="match status" value="1"/>
</dbReference>
<dbReference type="GO" id="GO:0140664">
    <property type="term" value="F:ATP-dependent DNA damage sensor activity"/>
    <property type="evidence" value="ECO:0007669"/>
    <property type="project" value="InterPro"/>
</dbReference>
<dbReference type="EMBL" id="CM001879">
    <property type="protein sequence ID" value="EOX95043.1"/>
    <property type="molecule type" value="Genomic_DNA"/>
</dbReference>
<dbReference type="InterPro" id="IPR014790">
    <property type="entry name" value="MutL_C"/>
</dbReference>
<dbReference type="CDD" id="cd16926">
    <property type="entry name" value="HATPase_MutL-MLH-PMS-like"/>
    <property type="match status" value="1"/>
</dbReference>
<feature type="domain" description="MutL C-terminal dimerisation" evidence="4">
    <location>
        <begin position="642"/>
        <end position="799"/>
    </location>
</feature>
<dbReference type="Pfam" id="PF13589">
    <property type="entry name" value="HATPase_c_3"/>
    <property type="match status" value="1"/>
</dbReference>
<dbReference type="FunFam" id="3.30.565.10:FF:000014">
    <property type="entry name" value="Mismatch repair endonuclease pms1, putative"/>
    <property type="match status" value="1"/>
</dbReference>
<dbReference type="SUPFAM" id="SSF54211">
    <property type="entry name" value="Ribosomal protein S5 domain 2-like"/>
    <property type="match status" value="1"/>
</dbReference>
<evidence type="ECO:0000313" key="7">
    <source>
        <dbReference type="Proteomes" id="UP000026915"/>
    </source>
</evidence>
<dbReference type="InterPro" id="IPR037198">
    <property type="entry name" value="MutL_C_sf"/>
</dbReference>
<dbReference type="NCBIfam" id="TIGR00585">
    <property type="entry name" value="mutl"/>
    <property type="match status" value="1"/>
</dbReference>
<evidence type="ECO:0000259" key="4">
    <source>
        <dbReference type="SMART" id="SM00853"/>
    </source>
</evidence>
<dbReference type="InterPro" id="IPR042120">
    <property type="entry name" value="MutL_C_dimsub"/>
</dbReference>
<sequence>MEGPAPSNSPVIKPIHKGVVHRICAGQVILDLSSAVKELVENSLDAGATGIEVALKEYGEESFQVIDNGCGISPNNFKVVAIKHHTSKLADFSDLQSLTTFGFRGEALSSLCALGNLTVETRTANESVATHLTFDHSGLLIAEKKTARQIGTTVTVKKLFSNLPVRSKEFRRNIRKEYGKLISLMNAYALTAKGVRLVCSNTTGKNAKSLVIKTQGSGSLKDNIIQVFGTNMFSCLEPVSICISDGCKVEGFLSKSGQGSGRNLGDRQYFFVNGRPVDMPKVSKLVNELYKGANSRQYPIAIMNFTVPTGACDVNVTPDKRKVFFSDESLILQSLREGLQQVYSSSNANFFVNKVEESSKEAHFPESILEKSNILPERLSPVGINSKVSMREHSAEDNTSLRTVKISTQSLPLSEGSIASDEENSLRKDFTLRVQGTKKVDGIVEFNGGQLTTDMDGAASKDLSGGTIHSHCENSLRKDFTLRVHGTNKVDGLTESNDEGLTTQMKNIPDKDSSSPSTAIGKGIAVSKYSSSCSGSVQSSLSKFVTVSKRKHESISTVLSEVPVLRNQVLHCQLKSSHSEMHASGPRDQVDDSSEVNENEPGKFLRADSILDEIENPCSTRGNTNDGKPGKELEDQEKAVQVIGQFNLGFIIGKLDQDLFMVDQHAADEKYNFERLAQSTILNQQPLLRPLRLELSPEEEVVASMHMDIIRKNGFLLEEDPHASPGHRFKLRAVPFSKNITFGVEDVKDLISTLADSQGECSIISSYKMDTSDSVCPTRVRAMLASRACRSSVMIGDPLGRNEMQKIIERLADLKSPWNCPHGRPTMRHLVDLTALSKGADVNETRS</sequence>
<organism evidence="6 7">
    <name type="scientific">Theobroma cacao</name>
    <name type="common">Cacao</name>
    <name type="synonym">Cocoa</name>
    <dbReference type="NCBI Taxonomy" id="3641"/>
    <lineage>
        <taxon>Eukaryota</taxon>
        <taxon>Viridiplantae</taxon>
        <taxon>Streptophyta</taxon>
        <taxon>Embryophyta</taxon>
        <taxon>Tracheophyta</taxon>
        <taxon>Spermatophyta</taxon>
        <taxon>Magnoliopsida</taxon>
        <taxon>eudicotyledons</taxon>
        <taxon>Gunneridae</taxon>
        <taxon>Pentapetalae</taxon>
        <taxon>rosids</taxon>
        <taxon>malvids</taxon>
        <taxon>Malvales</taxon>
        <taxon>Malvaceae</taxon>
        <taxon>Byttnerioideae</taxon>
        <taxon>Theobroma</taxon>
    </lineage>
</organism>
<gene>
    <name evidence="6" type="ORF">TCM_004628</name>
</gene>
<evidence type="ECO:0000259" key="5">
    <source>
        <dbReference type="SMART" id="SM01340"/>
    </source>
</evidence>
<dbReference type="Gene3D" id="3.30.565.10">
    <property type="entry name" value="Histidine kinase-like ATPase, C-terminal domain"/>
    <property type="match status" value="1"/>
</dbReference>
<dbReference type="InterPro" id="IPR014721">
    <property type="entry name" value="Ribsml_uS5_D2-typ_fold_subgr"/>
</dbReference>
<evidence type="ECO:0000256" key="1">
    <source>
        <dbReference type="ARBA" id="ARBA00006082"/>
    </source>
</evidence>
<dbReference type="Pfam" id="PF08676">
    <property type="entry name" value="MutL_C"/>
    <property type="match status" value="1"/>
</dbReference>
<proteinExistence type="inferred from homology"/>
<dbReference type="PANTHER" id="PTHR10073">
    <property type="entry name" value="DNA MISMATCH REPAIR PROTEIN MLH, PMS, MUTL"/>
    <property type="match status" value="1"/>
</dbReference>